<sequence>MAILNVVTEPADILLAEAKPVTKFDAKLHKLLDDMYETMVESEGVGIAAPQVNQSLQAVIVLMNIDSEEEEEILELINPEIVQYSTDTNVDLEGCLSIPEQFGDVERANGVRVEFEDRFGKTYKLEAIGYDARVIQHEIDHLHGVLFTTKASKMYTPEEMADMFGEEE</sequence>
<dbReference type="EMBL" id="JTFC01000031">
    <property type="protein sequence ID" value="RUS55395.1"/>
    <property type="molecule type" value="Genomic_DNA"/>
</dbReference>
<comment type="catalytic activity">
    <reaction evidence="2">
        <text>N-terminal N-formyl-L-methionyl-[peptide] + H2O = N-terminal L-methionyl-[peptide] + formate</text>
        <dbReference type="Rhea" id="RHEA:24420"/>
        <dbReference type="Rhea" id="RHEA-COMP:10639"/>
        <dbReference type="Rhea" id="RHEA-COMP:10640"/>
        <dbReference type="ChEBI" id="CHEBI:15377"/>
        <dbReference type="ChEBI" id="CHEBI:15740"/>
        <dbReference type="ChEBI" id="CHEBI:49298"/>
        <dbReference type="ChEBI" id="CHEBI:64731"/>
        <dbReference type="EC" id="3.5.1.88"/>
    </reaction>
</comment>
<dbReference type="CDD" id="cd00487">
    <property type="entry name" value="Pep_deformylase"/>
    <property type="match status" value="1"/>
</dbReference>
<feature type="binding site" evidence="2">
    <location>
        <position position="137"/>
    </location>
    <ligand>
        <name>Fe cation</name>
        <dbReference type="ChEBI" id="CHEBI:24875"/>
    </ligand>
</feature>
<dbReference type="PRINTS" id="PR01576">
    <property type="entry name" value="PDEFORMYLASE"/>
</dbReference>
<dbReference type="SUPFAM" id="SSF56420">
    <property type="entry name" value="Peptide deformylase"/>
    <property type="match status" value="1"/>
</dbReference>
<dbReference type="Pfam" id="PF01327">
    <property type="entry name" value="Pep_deformylase"/>
    <property type="match status" value="1"/>
</dbReference>
<dbReference type="InterPro" id="IPR036821">
    <property type="entry name" value="Peptide_deformylase_sf"/>
</dbReference>
<dbReference type="PIRSF" id="PIRSF004749">
    <property type="entry name" value="Pep_def"/>
    <property type="match status" value="1"/>
</dbReference>
<keyword evidence="2" id="KW-0648">Protein biosynthesis</keyword>
<dbReference type="EC" id="3.5.1.88" evidence="2"/>
<dbReference type="PANTHER" id="PTHR10458">
    <property type="entry name" value="PEPTIDE DEFORMYLASE"/>
    <property type="match status" value="1"/>
</dbReference>
<evidence type="ECO:0000256" key="1">
    <source>
        <dbReference type="ARBA" id="ARBA00010759"/>
    </source>
</evidence>
<dbReference type="Proteomes" id="UP000288623">
    <property type="component" value="Unassembled WGS sequence"/>
</dbReference>
<gene>
    <name evidence="2" type="primary">def</name>
    <name evidence="3" type="ORF">QI30_10680</name>
</gene>
<dbReference type="RefSeq" id="WP_020189397.1">
    <property type="nucleotide sequence ID" value="NZ_JTFC01000031.1"/>
</dbReference>
<comment type="cofactor">
    <cofactor evidence="2">
        <name>Fe(2+)</name>
        <dbReference type="ChEBI" id="CHEBI:29033"/>
    </cofactor>
    <text evidence="2">Binds 1 Fe(2+) ion.</text>
</comment>
<comment type="function">
    <text evidence="2">Removes the formyl group from the N-terminal Met of newly synthesized proteins. Requires at least a dipeptide for an efficient rate of reaction. N-terminal L-methionine is a prerequisite for activity but the enzyme has broad specificity at other positions.</text>
</comment>
<reference evidence="3 4" key="1">
    <citation type="submission" date="2014-11" db="EMBL/GenBank/DDBJ databases">
        <title>Genome sequence and analysis of novel Kurthia sp.</title>
        <authorList>
            <person name="Lawson J.N."/>
            <person name="Gonzalez J.E."/>
            <person name="Rinauldi L."/>
            <person name="Xuan Z."/>
            <person name="Firman A."/>
            <person name="Shaddox L."/>
            <person name="Trudeau A."/>
            <person name="Shah S."/>
            <person name="Reiman D."/>
        </authorList>
    </citation>
    <scope>NUCLEOTIDE SEQUENCE [LARGE SCALE GENOMIC DNA]</scope>
    <source>
        <strain evidence="3 4">3B1D</strain>
    </source>
</reference>
<dbReference type="GO" id="GO:0042586">
    <property type="term" value="F:peptide deformylase activity"/>
    <property type="evidence" value="ECO:0007669"/>
    <property type="project" value="UniProtKB-UniRule"/>
</dbReference>
<keyword evidence="4" id="KW-1185">Reference proteome</keyword>
<accession>A0A433RT99</accession>
<comment type="similarity">
    <text evidence="1 2">Belongs to the polypeptide deformylase family.</text>
</comment>
<keyword evidence="2" id="KW-0378">Hydrolase</keyword>
<dbReference type="InterPro" id="IPR023635">
    <property type="entry name" value="Peptide_deformylase"/>
</dbReference>
<keyword evidence="2" id="KW-0408">Iron</keyword>
<organism evidence="3 4">
    <name type="scientific">Candidatus Kurthia intestinigallinarum</name>
    <dbReference type="NCBI Taxonomy" id="1562256"/>
    <lineage>
        <taxon>Bacteria</taxon>
        <taxon>Bacillati</taxon>
        <taxon>Bacillota</taxon>
        <taxon>Bacilli</taxon>
        <taxon>Bacillales</taxon>
        <taxon>Caryophanaceae</taxon>
        <taxon>Kurthia</taxon>
    </lineage>
</organism>
<dbReference type="NCBIfam" id="NF001159">
    <property type="entry name" value="PRK00150.1-3"/>
    <property type="match status" value="1"/>
</dbReference>
<keyword evidence="2" id="KW-0479">Metal-binding</keyword>
<comment type="caution">
    <text evidence="3">The sequence shown here is derived from an EMBL/GenBank/DDBJ whole genome shotgun (WGS) entry which is preliminary data.</text>
</comment>
<dbReference type="OrthoDB" id="9784988at2"/>
<dbReference type="PANTHER" id="PTHR10458:SF22">
    <property type="entry name" value="PEPTIDE DEFORMYLASE"/>
    <property type="match status" value="1"/>
</dbReference>
<evidence type="ECO:0000313" key="4">
    <source>
        <dbReference type="Proteomes" id="UP000288623"/>
    </source>
</evidence>
<proteinExistence type="inferred from homology"/>
<evidence type="ECO:0000313" key="3">
    <source>
        <dbReference type="EMBL" id="RUS55395.1"/>
    </source>
</evidence>
<protein>
    <recommendedName>
        <fullName evidence="2">Peptide deformylase</fullName>
        <shortName evidence="2">PDF</shortName>
        <ecNumber evidence="2">3.5.1.88</ecNumber>
    </recommendedName>
    <alternativeName>
        <fullName evidence="2">Polypeptide deformylase</fullName>
    </alternativeName>
</protein>
<feature type="active site" evidence="2">
    <location>
        <position position="138"/>
    </location>
</feature>
<dbReference type="AlphaFoldDB" id="A0A433RT99"/>
<feature type="binding site" evidence="2">
    <location>
        <position position="141"/>
    </location>
    <ligand>
        <name>Fe cation</name>
        <dbReference type="ChEBI" id="CHEBI:24875"/>
    </ligand>
</feature>
<dbReference type="HAMAP" id="MF_00163">
    <property type="entry name" value="Pep_deformylase"/>
    <property type="match status" value="1"/>
</dbReference>
<dbReference type="NCBIfam" id="TIGR00079">
    <property type="entry name" value="pept_deformyl"/>
    <property type="match status" value="1"/>
</dbReference>
<dbReference type="Gene3D" id="3.90.45.10">
    <property type="entry name" value="Peptide deformylase"/>
    <property type="match status" value="1"/>
</dbReference>
<dbReference type="GO" id="GO:0006412">
    <property type="term" value="P:translation"/>
    <property type="evidence" value="ECO:0007669"/>
    <property type="project" value="UniProtKB-UniRule"/>
</dbReference>
<feature type="binding site" evidence="2">
    <location>
        <position position="95"/>
    </location>
    <ligand>
        <name>Fe cation</name>
        <dbReference type="ChEBI" id="CHEBI:24875"/>
    </ligand>
</feature>
<evidence type="ECO:0000256" key="2">
    <source>
        <dbReference type="HAMAP-Rule" id="MF_00163"/>
    </source>
</evidence>
<name>A0A433RT99_9BACL</name>
<dbReference type="GO" id="GO:0046872">
    <property type="term" value="F:metal ion binding"/>
    <property type="evidence" value="ECO:0007669"/>
    <property type="project" value="UniProtKB-KW"/>
</dbReference>